<protein>
    <submittedName>
        <fullName evidence="5">PLAT domain-containing protein</fullName>
    </submittedName>
</protein>
<evidence type="ECO:0000259" key="3">
    <source>
        <dbReference type="PROSITE" id="PS50095"/>
    </source>
</evidence>
<dbReference type="AlphaFoldDB" id="A0A1I8J477"/>
<comment type="caution">
    <text evidence="1">Lacks conserved residue(s) required for the propagation of feature annotation.</text>
</comment>
<dbReference type="PANTHER" id="PTHR45901">
    <property type="entry name" value="PROTEIN CBG12474"/>
    <property type="match status" value="1"/>
</dbReference>
<feature type="domain" description="PLAT" evidence="3">
    <location>
        <begin position="503"/>
        <end position="627"/>
    </location>
</feature>
<feature type="domain" description="PLAT" evidence="3">
    <location>
        <begin position="364"/>
        <end position="482"/>
    </location>
</feature>
<evidence type="ECO:0000313" key="4">
    <source>
        <dbReference type="Proteomes" id="UP000095280"/>
    </source>
</evidence>
<dbReference type="InterPro" id="IPR001024">
    <property type="entry name" value="PLAT/LH2_dom"/>
</dbReference>
<dbReference type="Proteomes" id="UP000095280">
    <property type="component" value="Unplaced"/>
</dbReference>
<proteinExistence type="predicted"/>
<feature type="region of interest" description="Disordered" evidence="2">
    <location>
        <begin position="1"/>
        <end position="43"/>
    </location>
</feature>
<dbReference type="PANTHER" id="PTHR45901:SF7">
    <property type="entry name" value="OXYGEN-REGULATED PROTEIN 1"/>
    <property type="match status" value="1"/>
</dbReference>
<feature type="domain" description="PLAT" evidence="3">
    <location>
        <begin position="196"/>
        <end position="318"/>
    </location>
</feature>
<dbReference type="InterPro" id="IPR036392">
    <property type="entry name" value="PLAT/LH2_dom_sf"/>
</dbReference>
<dbReference type="Pfam" id="PF01477">
    <property type="entry name" value="PLAT"/>
    <property type="match status" value="1"/>
</dbReference>
<feature type="compositionally biased region" description="Pro residues" evidence="2">
    <location>
        <begin position="1"/>
        <end position="39"/>
    </location>
</feature>
<evidence type="ECO:0000256" key="1">
    <source>
        <dbReference type="PROSITE-ProRule" id="PRU00152"/>
    </source>
</evidence>
<accession>A0A1I8J477</accession>
<organism evidence="4 5">
    <name type="scientific">Macrostomum lignano</name>
    <dbReference type="NCBI Taxonomy" id="282301"/>
    <lineage>
        <taxon>Eukaryota</taxon>
        <taxon>Metazoa</taxon>
        <taxon>Spiralia</taxon>
        <taxon>Lophotrochozoa</taxon>
        <taxon>Platyhelminthes</taxon>
        <taxon>Rhabditophora</taxon>
        <taxon>Macrostomorpha</taxon>
        <taxon>Macrostomida</taxon>
        <taxon>Macrostomidae</taxon>
        <taxon>Macrostomum</taxon>
    </lineage>
</organism>
<evidence type="ECO:0000313" key="5">
    <source>
        <dbReference type="WBParaSite" id="maker-uti_cns_0045902-snap-gene-1.11-mRNA-1"/>
    </source>
</evidence>
<evidence type="ECO:0000256" key="2">
    <source>
        <dbReference type="SAM" id="MobiDB-lite"/>
    </source>
</evidence>
<dbReference type="SUPFAM" id="SSF49723">
    <property type="entry name" value="Lipase/lipooxygenase domain (PLAT/LH2 domain)"/>
    <property type="match status" value="5"/>
</dbReference>
<keyword evidence="4" id="KW-1185">Reference proteome</keyword>
<feature type="domain" description="PLAT" evidence="3">
    <location>
        <begin position="767"/>
        <end position="839"/>
    </location>
</feature>
<reference evidence="5" key="1">
    <citation type="submission" date="2016-11" db="UniProtKB">
        <authorList>
            <consortium name="WormBaseParasite"/>
        </authorList>
    </citation>
    <scope>IDENTIFICATION</scope>
</reference>
<dbReference type="PROSITE" id="PS50095">
    <property type="entry name" value="PLAT"/>
    <property type="match status" value="4"/>
</dbReference>
<dbReference type="WBParaSite" id="maker-uti_cns_0045902-snap-gene-1.11-mRNA-1">
    <property type="protein sequence ID" value="maker-uti_cns_0045902-snap-gene-1.11-mRNA-1"/>
    <property type="gene ID" value="maker-uti_cns_0045902-snap-gene-1.11"/>
</dbReference>
<dbReference type="Gene3D" id="2.60.60.20">
    <property type="entry name" value="PLAT/LH2 domain"/>
    <property type="match status" value="5"/>
</dbReference>
<dbReference type="InterPro" id="IPR052970">
    <property type="entry name" value="Inner_ear_hair_cell_LOXHD"/>
</dbReference>
<sequence>GSPKPPPKAPLPPPPQPLKSESPPPPLPSKTQTPPPPALGPDEWLLGFADFDAKKSSVSKNLASVEATVCFGSGDAAATASATILPQSDGEVRLRLALKSASADEAASRPELWKLRLDLIPQDPRLAATWQPPPTLRRLLLWKPALQTTNQAKASLSIEFRLPATARLFWPAASTPGDAASAQASLEVPAGRQAVADYQLRLVTLKASTSADGGPLRGCLRLELVGDLSDTGRRAISLPAGGLGSVDGEVLEVQLSAVDLGQLRLCRISADSREASGAWNCDRLIAARLGPGFSVTDFLCCDWLRPRGSRTAERSELCGPTDGDLEVIQEDARKLIDAITEQAAKRVEELHEGNAVGSEKKSDSNWQLTLSSGEKGCQPDTEISLVICGDRGESDVYEIKKAKQRLRLFPDCDMEFPLRLVRSQIGELYKLRLQMSESAGDEWFVKEITLEHLTPDFELLRCPVNRWFSRLREPFEVVHEVLLIEHLKDPTMSPATRSPHPVVTYRVSISSQRAPSASARPFIQLCGSAGHSGARRLHRRRPVEDAADSAAAATATVDATASFALSCVSLGELNKIRVGLESPADSDAWIFDLVTVEEEGTAKQWSFCNSLELYPTQASVTLEPLGPAGSSWKASSPGGTGWWSFARCRLESGQHQTGQLFLALYGERGHTRDVCLNPDGGQVLRCGERQSFNLRLSNVGKLTKVRLSAQADHHWDNCLLSSLSLTDQSDDSSSTPLVSAALNCRFGREPDALLCKEIPLLPGDSTRLYFVYIRPGQEFGTATDANFFVDVHGERGNTGRRALLLESSPADSGGGGGRWFTHGATRVFRVEAADLGQIE</sequence>
<name>A0A1I8J477_9PLAT</name>